<evidence type="ECO:0000259" key="1">
    <source>
        <dbReference type="Pfam" id="PF01266"/>
    </source>
</evidence>
<comment type="caution">
    <text evidence="2">The sequence shown here is derived from an EMBL/GenBank/DDBJ whole genome shotgun (WGS) entry which is preliminary data.</text>
</comment>
<dbReference type="PANTHER" id="PTHR48152:SF2">
    <property type="entry name" value="F1C9.34 PROTEIN-RELATED"/>
    <property type="match status" value="1"/>
</dbReference>
<proteinExistence type="predicted"/>
<organism evidence="2 3">
    <name type="scientific">Brassica rapa subsp. trilocularis</name>
    <dbReference type="NCBI Taxonomy" id="1813537"/>
    <lineage>
        <taxon>Eukaryota</taxon>
        <taxon>Viridiplantae</taxon>
        <taxon>Streptophyta</taxon>
        <taxon>Embryophyta</taxon>
        <taxon>Tracheophyta</taxon>
        <taxon>Spermatophyta</taxon>
        <taxon>Magnoliopsida</taxon>
        <taxon>eudicotyledons</taxon>
        <taxon>Gunneridae</taxon>
        <taxon>Pentapetalae</taxon>
        <taxon>rosids</taxon>
        <taxon>malvids</taxon>
        <taxon>Brassicales</taxon>
        <taxon>Brassicaceae</taxon>
        <taxon>Brassiceae</taxon>
        <taxon>Brassica</taxon>
    </lineage>
</organism>
<dbReference type="Gene3D" id="3.30.9.10">
    <property type="entry name" value="D-Amino Acid Oxidase, subunit A, domain 2"/>
    <property type="match status" value="1"/>
</dbReference>
<name>A0ABQ7M7A0_BRACM</name>
<keyword evidence="3" id="KW-1185">Reference proteome</keyword>
<dbReference type="InterPro" id="IPR006076">
    <property type="entry name" value="FAD-dep_OxRdtase"/>
</dbReference>
<dbReference type="SUPFAM" id="SSF51905">
    <property type="entry name" value="FAD/NAD(P)-binding domain"/>
    <property type="match status" value="1"/>
</dbReference>
<dbReference type="Gene3D" id="3.50.50.60">
    <property type="entry name" value="FAD/NAD(P)-binding domain"/>
    <property type="match status" value="1"/>
</dbReference>
<dbReference type="InterPro" id="IPR036188">
    <property type="entry name" value="FAD/NAD-bd_sf"/>
</dbReference>
<evidence type="ECO:0000313" key="3">
    <source>
        <dbReference type="Proteomes" id="UP000823674"/>
    </source>
</evidence>
<protein>
    <recommendedName>
        <fullName evidence="1">FAD dependent oxidoreductase domain-containing protein</fullName>
    </recommendedName>
</protein>
<evidence type="ECO:0000313" key="2">
    <source>
        <dbReference type="EMBL" id="KAG5394668.1"/>
    </source>
</evidence>
<accession>A0ABQ7M7A0</accession>
<feature type="domain" description="FAD dependent oxidoreductase" evidence="1">
    <location>
        <begin position="81"/>
        <end position="470"/>
    </location>
</feature>
<dbReference type="Pfam" id="PF06101">
    <property type="entry name" value="Vps62"/>
    <property type="match status" value="1"/>
</dbReference>
<dbReference type="EMBL" id="JADBGQ010000006">
    <property type="protein sequence ID" value="KAG5394668.1"/>
    <property type="molecule type" value="Genomic_DNA"/>
</dbReference>
<dbReference type="InterPro" id="IPR009291">
    <property type="entry name" value="Vps62"/>
</dbReference>
<dbReference type="SUPFAM" id="SSF54373">
    <property type="entry name" value="FAD-linked reductases, C-terminal domain"/>
    <property type="match status" value="1"/>
</dbReference>
<dbReference type="PANTHER" id="PTHR48152">
    <property type="entry name" value="F1C9.34 PROTEIN"/>
    <property type="match status" value="1"/>
</dbReference>
<reference evidence="2 3" key="1">
    <citation type="submission" date="2021-03" db="EMBL/GenBank/DDBJ databases">
        <authorList>
            <person name="King G.J."/>
            <person name="Bancroft I."/>
            <person name="Baten A."/>
            <person name="Bloomfield J."/>
            <person name="Borpatragohain P."/>
            <person name="He Z."/>
            <person name="Irish N."/>
            <person name="Irwin J."/>
            <person name="Liu K."/>
            <person name="Mauleon R.P."/>
            <person name="Moore J."/>
            <person name="Morris R."/>
            <person name="Ostergaard L."/>
            <person name="Wang B."/>
            <person name="Wells R."/>
        </authorList>
    </citation>
    <scope>NUCLEOTIDE SEQUENCE [LARGE SCALE GENOMIC DNA]</scope>
    <source>
        <strain evidence="2">R-o-18</strain>
        <tissue evidence="2">Leaf</tissue>
    </source>
</reference>
<dbReference type="Pfam" id="PF01266">
    <property type="entry name" value="DAO"/>
    <property type="match status" value="1"/>
</dbReference>
<dbReference type="Proteomes" id="UP000823674">
    <property type="component" value="Chromosome A06"/>
</dbReference>
<gene>
    <name evidence="2" type="primary">A06p047340.1_BraROA</name>
    <name evidence="2" type="ORF">IGI04_024631</name>
</gene>
<sequence length="1042" mass="115408">MIRLQKRCFDAVLVFWKLNKKPNDTSKALITTTSTMVSIYYVQSATFLNSPFPSPASGSLRRGASSPQSLRVTASRSSSYDVVVVGGGIIGLTIARQFLTGSDLSVAVVDKAVPCSGATGAGQGYIWMTHKKPGSDIWDLAMRSHHLWHELADSLTDQGLDPQDMLGWKKTGSLLVGKTSQECVALKQKVNELSEGGLRAEYLSSADLFLKEPAILVDDETGAAFLPDDSQLDAHRAVAYIEKGNREFATEGRYAEFYHEPVTGLLRSDGGSKEVTGVQTLKHNLYGKKATIVAAGCWSGSLMHDLLKDSNISVDVPVKPRKGHLLVVENFDSFNLNHGIMEAGYADHQSASAPGVEERMLSISMTATMDTTGNLVLGSSREFVGFDTEADETIIRCIWERAAEFFPTLRDISLEDFIRNRKVRVGLRPYIPDGKPMIGSVPGLQNLYLAAGHEGGGLSMALGTAEMVSDIVLGKPSKVDVSANTYFKPLLFLLYLFVNQTNGLPVETIFKFQGPLPPILPHEVHFGKGTIDLGGLEVKQVSISNTTAKRVWRTYEGGRDSMGFSIFEPINLPANFFKIGFYAQPNNQKLFGWILVARDVSGRSLRPPVDYIEVWNTASLDIKQDGHAYFWQPVCLNGYKPVGVIVTTSSQKPPMKKKSISCVRSELTEQSEADTLVWGFKGVSVVNLRPVQRGTQATGVYTGTFSFQQLNSSPLPYLFCLKNTKLNMSSNMPSKAQTRALFKTYSPLIYFHPKEIFLPSSVHWFFANGALLYKKGNESNPIPIQPNGTNLPQGGSNDDLFWLDFPLDKTAKEKVQRGDLRNTKVYLNIKPMFGGTFTDIAVWIFCPFNGNAHLKFLFIKSLSLGQIGEHVGDWEHVTLRISNFNGKLWRVYFSQHSGGTLVDACDLEYVEGGNKPVIYSSLHGHAMFSKPGLVLQGKRKYGIRNDMARSDKWLDCGKGYEVIGGPWGVVEPAWTSYFRKWGPRMGYKIDKSIKSFAKKILPMFVRKRLRNIIRKIPYEIIGEDGPTGPKAKLTWTGDDKYS</sequence>